<dbReference type="EMBL" id="NHYD01002879">
    <property type="protein sequence ID" value="PPQ84404.1"/>
    <property type="molecule type" value="Genomic_DNA"/>
</dbReference>
<evidence type="ECO:0000313" key="3">
    <source>
        <dbReference type="Proteomes" id="UP000283269"/>
    </source>
</evidence>
<protein>
    <submittedName>
        <fullName evidence="2">Uncharacterized protein</fullName>
    </submittedName>
</protein>
<dbReference type="InParanoid" id="A0A409X0V6"/>
<dbReference type="Proteomes" id="UP000283269">
    <property type="component" value="Unassembled WGS sequence"/>
</dbReference>
<feature type="compositionally biased region" description="Low complexity" evidence="1">
    <location>
        <begin position="346"/>
        <end position="356"/>
    </location>
</feature>
<organism evidence="2 3">
    <name type="scientific">Psilocybe cyanescens</name>
    <dbReference type="NCBI Taxonomy" id="93625"/>
    <lineage>
        <taxon>Eukaryota</taxon>
        <taxon>Fungi</taxon>
        <taxon>Dikarya</taxon>
        <taxon>Basidiomycota</taxon>
        <taxon>Agaricomycotina</taxon>
        <taxon>Agaricomycetes</taxon>
        <taxon>Agaricomycetidae</taxon>
        <taxon>Agaricales</taxon>
        <taxon>Agaricineae</taxon>
        <taxon>Strophariaceae</taxon>
        <taxon>Psilocybe</taxon>
    </lineage>
</organism>
<evidence type="ECO:0000313" key="2">
    <source>
        <dbReference type="EMBL" id="PPQ84404.1"/>
    </source>
</evidence>
<feature type="compositionally biased region" description="Polar residues" evidence="1">
    <location>
        <begin position="253"/>
        <end position="262"/>
    </location>
</feature>
<feature type="region of interest" description="Disordered" evidence="1">
    <location>
        <begin position="219"/>
        <end position="286"/>
    </location>
</feature>
<name>A0A409X0V6_PSICY</name>
<proteinExistence type="predicted"/>
<gene>
    <name evidence="2" type="ORF">CVT25_012452</name>
</gene>
<feature type="compositionally biased region" description="Polar residues" evidence="1">
    <location>
        <begin position="392"/>
        <end position="407"/>
    </location>
</feature>
<dbReference type="STRING" id="93625.A0A409X0V6"/>
<reference evidence="2 3" key="1">
    <citation type="journal article" date="2018" name="Evol. Lett.">
        <title>Horizontal gene cluster transfer increased hallucinogenic mushroom diversity.</title>
        <authorList>
            <person name="Reynolds H.T."/>
            <person name="Vijayakumar V."/>
            <person name="Gluck-Thaler E."/>
            <person name="Korotkin H.B."/>
            <person name="Matheny P.B."/>
            <person name="Slot J.C."/>
        </authorList>
    </citation>
    <scope>NUCLEOTIDE SEQUENCE [LARGE SCALE GENOMIC DNA]</scope>
    <source>
        <strain evidence="2 3">2631</strain>
    </source>
</reference>
<sequence length="441" mass="47363">MWRKEQAQHNVIEQELLAMDPPVNPEHLAMTRDAIAQRMFGELGVGEQRSPIEGLIGFMQPILDSICQSTGWKATLLAGGPEPAHNGLMNVISIHSGFTTGDIKMNFGRAERLRIQNYILPIFGSFLQKSPEECKVRILSKDKGFLPLLLSPDLDDNATIHSIELSVSFRDILMPAASTSTEPAPMMSSTTSIPMSQVATNNDTSNPFPHNWKPYTFNDNDSLRSASPVGPGSFCHSPPPSPARSDAEPHSDVPTTILSQLPANGDNANRPVLDDPPAPPSQIPKVGVKVGVRFPYQPSLRLSDQPPIINSDTAPSVASLPPRPSHPSIVVSDTADISPSAPPAAPSTGKASMKTKAAAKAKRKDNENGNNIPKKHQKGAKSSSAEKPEVIPTTTQRSTRSTGNSDPATKIPSSAPIPVEESTVILRSGKPAKPSKFWTYV</sequence>
<comment type="caution">
    <text evidence="2">The sequence shown here is derived from an EMBL/GenBank/DDBJ whole genome shotgun (WGS) entry which is preliminary data.</text>
</comment>
<dbReference type="AlphaFoldDB" id="A0A409X0V6"/>
<feature type="region of interest" description="Disordered" evidence="1">
    <location>
        <begin position="299"/>
        <end position="441"/>
    </location>
</feature>
<keyword evidence="3" id="KW-1185">Reference proteome</keyword>
<evidence type="ECO:0000256" key="1">
    <source>
        <dbReference type="SAM" id="MobiDB-lite"/>
    </source>
</evidence>
<dbReference type="OrthoDB" id="3033067at2759"/>
<accession>A0A409X0V6</accession>